<gene>
    <name evidence="1" type="ordered locus">A1C_06495</name>
</gene>
<sequence length="38" mass="4552">MIIEVLRENTTITYIDLEQDNIDNKSKVIIEKYLEIKI</sequence>
<dbReference type="HOGENOM" id="CLU_3332348_0_0_5"/>
<organism evidence="1 2">
    <name type="scientific">Rickettsia akari (strain Hartford)</name>
    <dbReference type="NCBI Taxonomy" id="293614"/>
    <lineage>
        <taxon>Bacteria</taxon>
        <taxon>Pseudomonadati</taxon>
        <taxon>Pseudomonadota</taxon>
        <taxon>Alphaproteobacteria</taxon>
        <taxon>Rickettsiales</taxon>
        <taxon>Rickettsiaceae</taxon>
        <taxon>Rickettsieae</taxon>
        <taxon>Rickettsia</taxon>
        <taxon>spotted fever group</taxon>
    </lineage>
</organism>
<dbReference type="KEGG" id="rak:A1C_06495"/>
<evidence type="ECO:0000313" key="1">
    <source>
        <dbReference type="EMBL" id="ABV75522.1"/>
    </source>
</evidence>
<accession>A8GQ47</accession>
<dbReference type="EMBL" id="CP000847">
    <property type="protein sequence ID" value="ABV75522.1"/>
    <property type="molecule type" value="Genomic_DNA"/>
</dbReference>
<name>A8GQ47_RICAH</name>
<proteinExistence type="predicted"/>
<keyword evidence="2" id="KW-1185">Reference proteome</keyword>
<evidence type="ECO:0000313" key="2">
    <source>
        <dbReference type="Proteomes" id="UP000006830"/>
    </source>
</evidence>
<dbReference type="Proteomes" id="UP000006830">
    <property type="component" value="Chromosome"/>
</dbReference>
<dbReference type="AlphaFoldDB" id="A8GQ47"/>
<reference evidence="1" key="1">
    <citation type="submission" date="2007-09" db="EMBL/GenBank/DDBJ databases">
        <title>Complete Genome Sequence of Rickettsia akari.</title>
        <authorList>
            <person name="Madan A."/>
            <person name="Fahey J."/>
            <person name="Helton E."/>
            <person name="Ketteman M."/>
            <person name="Madan A."/>
            <person name="Rodrigues S."/>
            <person name="Sanchez A."/>
            <person name="Whiting M."/>
            <person name="Dasch G."/>
            <person name="Eremeeva M."/>
        </authorList>
    </citation>
    <scope>NUCLEOTIDE SEQUENCE</scope>
    <source>
        <strain evidence="1">Hartford</strain>
    </source>
</reference>
<protein>
    <submittedName>
        <fullName evidence="1">Uncharacterized protein</fullName>
    </submittedName>
</protein>
<dbReference type="SUPFAM" id="SSF52047">
    <property type="entry name" value="RNI-like"/>
    <property type="match status" value="1"/>
</dbReference>